<keyword evidence="3" id="KW-1185">Reference proteome</keyword>
<evidence type="ECO:0000256" key="1">
    <source>
        <dbReference type="SAM" id="MobiDB-lite"/>
    </source>
</evidence>
<name>A0A8J4VK51_9ROSI</name>
<protein>
    <submittedName>
        <fullName evidence="2">Uncharacterized protein</fullName>
    </submittedName>
</protein>
<feature type="compositionally biased region" description="Low complexity" evidence="1">
    <location>
        <begin position="93"/>
        <end position="110"/>
    </location>
</feature>
<feature type="compositionally biased region" description="Basic and acidic residues" evidence="1">
    <location>
        <begin position="130"/>
        <end position="144"/>
    </location>
</feature>
<dbReference type="EMBL" id="JRKL02002232">
    <property type="protein sequence ID" value="KAF3959845.1"/>
    <property type="molecule type" value="Genomic_DNA"/>
</dbReference>
<feature type="compositionally biased region" description="Basic residues" evidence="1">
    <location>
        <begin position="49"/>
        <end position="64"/>
    </location>
</feature>
<sequence>MEKKEEQQELEDERREAAIASTPSLQPNFKPKRGITQAQLSKFQELHMRRLQIKSKSKIKKKSRGTAVGNDRSHSKDLNVHDSVVEDSTLAIEESSISNSESHNNKNSSSLRQSNAAAPFASKKHQKLHWGLDTKERWERKANM</sequence>
<dbReference type="OrthoDB" id="639110at2759"/>
<comment type="caution">
    <text evidence="2">The sequence shown here is derived from an EMBL/GenBank/DDBJ whole genome shotgun (WGS) entry which is preliminary data.</text>
</comment>
<dbReference type="PANTHER" id="PTHR14386">
    <property type="entry name" value="PROTEIN FAM204A"/>
    <property type="match status" value="1"/>
</dbReference>
<dbReference type="AlphaFoldDB" id="A0A8J4VK51"/>
<proteinExistence type="predicted"/>
<evidence type="ECO:0000313" key="3">
    <source>
        <dbReference type="Proteomes" id="UP000737018"/>
    </source>
</evidence>
<feature type="region of interest" description="Disordered" evidence="1">
    <location>
        <begin position="1"/>
        <end position="144"/>
    </location>
</feature>
<reference evidence="2" key="1">
    <citation type="submission" date="2020-03" db="EMBL/GenBank/DDBJ databases">
        <title>Castanea mollissima Vanexum genome sequencing.</title>
        <authorList>
            <person name="Staton M."/>
        </authorList>
    </citation>
    <scope>NUCLEOTIDE SEQUENCE</scope>
    <source>
        <tissue evidence="2">Leaf</tissue>
    </source>
</reference>
<dbReference type="InterPro" id="IPR037690">
    <property type="entry name" value="FAM204A"/>
</dbReference>
<evidence type="ECO:0000313" key="2">
    <source>
        <dbReference type="EMBL" id="KAF3959845.1"/>
    </source>
</evidence>
<feature type="compositionally biased region" description="Basic and acidic residues" evidence="1">
    <location>
        <begin position="1"/>
        <end position="17"/>
    </location>
</feature>
<accession>A0A8J4VK51</accession>
<dbReference type="Proteomes" id="UP000737018">
    <property type="component" value="Unassembled WGS sequence"/>
</dbReference>
<gene>
    <name evidence="2" type="ORF">CMV_015378</name>
</gene>
<feature type="compositionally biased region" description="Basic and acidic residues" evidence="1">
    <location>
        <begin position="71"/>
        <end position="84"/>
    </location>
</feature>
<dbReference type="PANTHER" id="PTHR14386:SF2">
    <property type="entry name" value="PROTEIN FAM204A"/>
    <property type="match status" value="1"/>
</dbReference>
<organism evidence="2 3">
    <name type="scientific">Castanea mollissima</name>
    <name type="common">Chinese chestnut</name>
    <dbReference type="NCBI Taxonomy" id="60419"/>
    <lineage>
        <taxon>Eukaryota</taxon>
        <taxon>Viridiplantae</taxon>
        <taxon>Streptophyta</taxon>
        <taxon>Embryophyta</taxon>
        <taxon>Tracheophyta</taxon>
        <taxon>Spermatophyta</taxon>
        <taxon>Magnoliopsida</taxon>
        <taxon>eudicotyledons</taxon>
        <taxon>Gunneridae</taxon>
        <taxon>Pentapetalae</taxon>
        <taxon>rosids</taxon>
        <taxon>fabids</taxon>
        <taxon>Fagales</taxon>
        <taxon>Fagaceae</taxon>
        <taxon>Castanea</taxon>
    </lineage>
</organism>